<gene>
    <name evidence="2" type="ORF">AMORRO_LOCUS11417</name>
</gene>
<name>A0A9N9EM24_9GLOM</name>
<evidence type="ECO:0000313" key="2">
    <source>
        <dbReference type="EMBL" id="CAG8684860.1"/>
    </source>
</evidence>
<dbReference type="Proteomes" id="UP000789342">
    <property type="component" value="Unassembled WGS sequence"/>
</dbReference>
<sequence>SQDTGECTQLSSEDVVSEDSNYEYDFKDPFDNNEDDNNGGYYYNLSSRKKT</sequence>
<accession>A0A9N9EM24</accession>
<feature type="compositionally biased region" description="Polar residues" evidence="1">
    <location>
        <begin position="1"/>
        <end position="14"/>
    </location>
</feature>
<organism evidence="2 3">
    <name type="scientific">Acaulospora morrowiae</name>
    <dbReference type="NCBI Taxonomy" id="94023"/>
    <lineage>
        <taxon>Eukaryota</taxon>
        <taxon>Fungi</taxon>
        <taxon>Fungi incertae sedis</taxon>
        <taxon>Mucoromycota</taxon>
        <taxon>Glomeromycotina</taxon>
        <taxon>Glomeromycetes</taxon>
        <taxon>Diversisporales</taxon>
        <taxon>Acaulosporaceae</taxon>
        <taxon>Acaulospora</taxon>
    </lineage>
</organism>
<proteinExistence type="predicted"/>
<dbReference type="AlphaFoldDB" id="A0A9N9EM24"/>
<feature type="region of interest" description="Disordered" evidence="1">
    <location>
        <begin position="1"/>
        <end position="51"/>
    </location>
</feature>
<protein>
    <submittedName>
        <fullName evidence="2">10810_t:CDS:1</fullName>
    </submittedName>
</protein>
<evidence type="ECO:0000256" key="1">
    <source>
        <dbReference type="SAM" id="MobiDB-lite"/>
    </source>
</evidence>
<comment type="caution">
    <text evidence="2">The sequence shown here is derived from an EMBL/GenBank/DDBJ whole genome shotgun (WGS) entry which is preliminary data.</text>
</comment>
<evidence type="ECO:0000313" key="3">
    <source>
        <dbReference type="Proteomes" id="UP000789342"/>
    </source>
</evidence>
<reference evidence="2" key="1">
    <citation type="submission" date="2021-06" db="EMBL/GenBank/DDBJ databases">
        <authorList>
            <person name="Kallberg Y."/>
            <person name="Tangrot J."/>
            <person name="Rosling A."/>
        </authorList>
    </citation>
    <scope>NUCLEOTIDE SEQUENCE</scope>
    <source>
        <strain evidence="2">CL551</strain>
    </source>
</reference>
<keyword evidence="3" id="KW-1185">Reference proteome</keyword>
<dbReference type="EMBL" id="CAJVPV010014444">
    <property type="protein sequence ID" value="CAG8684860.1"/>
    <property type="molecule type" value="Genomic_DNA"/>
</dbReference>
<feature type="non-terminal residue" evidence="2">
    <location>
        <position position="1"/>
    </location>
</feature>